<dbReference type="EMBL" id="CAUOFW020000841">
    <property type="protein sequence ID" value="CAK9137896.1"/>
    <property type="molecule type" value="Genomic_DNA"/>
</dbReference>
<dbReference type="Proteomes" id="UP001642360">
    <property type="component" value="Unassembled WGS sequence"/>
</dbReference>
<name>A0ABC8QYQ7_9AQUA</name>
<feature type="non-terminal residue" evidence="1">
    <location>
        <position position="1"/>
    </location>
</feature>
<gene>
    <name evidence="1" type="ORF">ILEXP_LOCUS4943</name>
</gene>
<feature type="non-terminal residue" evidence="1">
    <location>
        <position position="106"/>
    </location>
</feature>
<protein>
    <submittedName>
        <fullName evidence="1">Uncharacterized protein</fullName>
    </submittedName>
</protein>
<proteinExistence type="predicted"/>
<sequence length="106" mass="12554">NQLLPLGVNRRVPFLSCPKAFFILIGERLPQQGFTHRARQELRCPFSKKELHILNDKLQREQKLVAFWKHMSAAINPILIQSRLLFIPNEIHYLENRKKALLEEQQ</sequence>
<keyword evidence="2" id="KW-1185">Reference proteome</keyword>
<dbReference type="AlphaFoldDB" id="A0ABC8QYQ7"/>
<comment type="caution">
    <text evidence="1">The sequence shown here is derived from an EMBL/GenBank/DDBJ whole genome shotgun (WGS) entry which is preliminary data.</text>
</comment>
<evidence type="ECO:0000313" key="1">
    <source>
        <dbReference type="EMBL" id="CAK9137896.1"/>
    </source>
</evidence>
<accession>A0ABC8QYQ7</accession>
<evidence type="ECO:0000313" key="2">
    <source>
        <dbReference type="Proteomes" id="UP001642360"/>
    </source>
</evidence>
<reference evidence="1 2" key="1">
    <citation type="submission" date="2024-02" db="EMBL/GenBank/DDBJ databases">
        <authorList>
            <person name="Vignale AGUSTIN F."/>
            <person name="Sosa J E."/>
            <person name="Modenutti C."/>
        </authorList>
    </citation>
    <scope>NUCLEOTIDE SEQUENCE [LARGE SCALE GENOMIC DNA]</scope>
</reference>
<organism evidence="1 2">
    <name type="scientific">Ilex paraguariensis</name>
    <name type="common">yerba mate</name>
    <dbReference type="NCBI Taxonomy" id="185542"/>
    <lineage>
        <taxon>Eukaryota</taxon>
        <taxon>Viridiplantae</taxon>
        <taxon>Streptophyta</taxon>
        <taxon>Embryophyta</taxon>
        <taxon>Tracheophyta</taxon>
        <taxon>Spermatophyta</taxon>
        <taxon>Magnoliopsida</taxon>
        <taxon>eudicotyledons</taxon>
        <taxon>Gunneridae</taxon>
        <taxon>Pentapetalae</taxon>
        <taxon>asterids</taxon>
        <taxon>campanulids</taxon>
        <taxon>Aquifoliales</taxon>
        <taxon>Aquifoliaceae</taxon>
        <taxon>Ilex</taxon>
    </lineage>
</organism>